<feature type="chain" id="PRO_5014944451" evidence="2">
    <location>
        <begin position="29"/>
        <end position="807"/>
    </location>
</feature>
<keyword evidence="4" id="KW-1185">Reference proteome</keyword>
<organism evidence="3 4">
    <name type="scientific">Corynebacterium tuscaniense</name>
    <dbReference type="NCBI Taxonomy" id="302449"/>
    <lineage>
        <taxon>Bacteria</taxon>
        <taxon>Bacillati</taxon>
        <taxon>Actinomycetota</taxon>
        <taxon>Actinomycetes</taxon>
        <taxon>Mycobacteriales</taxon>
        <taxon>Corynebacteriaceae</taxon>
        <taxon>Corynebacterium</taxon>
    </lineage>
</organism>
<dbReference type="GO" id="GO:0008237">
    <property type="term" value="F:metallopeptidase activity"/>
    <property type="evidence" value="ECO:0007669"/>
    <property type="project" value="InterPro"/>
</dbReference>
<dbReference type="Gene3D" id="3.40.390.10">
    <property type="entry name" value="Collagenase (Catalytic Domain)"/>
    <property type="match status" value="1"/>
</dbReference>
<feature type="signal peptide" evidence="2">
    <location>
        <begin position="1"/>
        <end position="28"/>
    </location>
</feature>
<dbReference type="Proteomes" id="UP000235836">
    <property type="component" value="Unassembled WGS sequence"/>
</dbReference>
<name>A0A2N6T6I9_9CORY</name>
<proteinExistence type="predicted"/>
<dbReference type="SUPFAM" id="SSF55486">
    <property type="entry name" value="Metalloproteases ('zincins'), catalytic domain"/>
    <property type="match status" value="1"/>
</dbReference>
<dbReference type="AlphaFoldDB" id="A0A2N6T6I9"/>
<evidence type="ECO:0000313" key="3">
    <source>
        <dbReference type="EMBL" id="PMC64938.1"/>
    </source>
</evidence>
<evidence type="ECO:0000256" key="2">
    <source>
        <dbReference type="SAM" id="SignalP"/>
    </source>
</evidence>
<sequence length="807" mass="87909">MRGKLKRLAAAVTAATLVLAGAVSPAYGQETTRDALQAATANTGYLIGGRLLLPRDDYADLTWNSSAGTLLTRLEPSIRINDILQKTTSVSTHHEGATEVSELRNIDQGNGSNTGIEVLRTYRFDGTTATLEVTLSNTTSRDQKLQVDLSHSGVRLAPTFTAISGDNTLLATTKKPDYTVRVGFEGNPQATGFSGGNFLPEVPYGAEGKKGQRSEGSARYQTGRWFKPLKPGETFKSSISVTATPAVSAADSDGDGIPDEWERHGFRPSPNEYLDFPRWGASPDKPDVFLQLNWMQPEVDSKTCAPGGRYARTPRGYTDFVACAEANKNEYRPSKKALRDLIDLFQDKGINLHIDAGSWFNTFTTNPDEMKGGPTVPYRKPYYANEPVIRPTLIADRDYYLGTRDGVFRLGIIGDQMLAGDYSSGVSTTPGSSFYVAKQSIMTSDEQVRNTILHELGHNLGLTHAGTSTVAENRRLANVNLPNYLSTMNYLYQFTHFGYSDREYRSSSTLPRICNVKKCYTGSYRVPADWDNLLLADGIRHFVIPETDHHEDSTIRDLEVNGADQNSGKGGFRLTQVPDKLNGIIPALPDNVITGEITNRGRTDHTFILEATSPGGPLWRQKFRVEGIPKDLPKDDSTNPTAGKRSVDIPIEFGDVVPEDSLPVTIRLFNEAGVEQFNETFSIPVLDYSVEELSTVVDEVLADPNGDPKAKEAAKKVLERLEKAKKDKDDGNGKNPGDKPVVPPTIPGKPATPPLSGEGSSHAGSSLPGSSRPSVERGAEWKIPVTVFGSILGLVGLAGIWEQLVGR</sequence>
<dbReference type="RefSeq" id="WP_102723446.1">
    <property type="nucleotide sequence ID" value="NZ_PNHG01000003.1"/>
</dbReference>
<evidence type="ECO:0000256" key="1">
    <source>
        <dbReference type="SAM" id="MobiDB-lite"/>
    </source>
</evidence>
<dbReference type="InterPro" id="IPR024079">
    <property type="entry name" value="MetalloPept_cat_dom_sf"/>
</dbReference>
<feature type="compositionally biased region" description="Pro residues" evidence="1">
    <location>
        <begin position="741"/>
        <end position="753"/>
    </location>
</feature>
<feature type="compositionally biased region" description="Basic and acidic residues" evidence="1">
    <location>
        <begin position="723"/>
        <end position="732"/>
    </location>
</feature>
<protein>
    <submittedName>
        <fullName evidence="3">Uncharacterized protein</fullName>
    </submittedName>
</protein>
<feature type="region of interest" description="Disordered" evidence="1">
    <location>
        <begin position="723"/>
        <end position="776"/>
    </location>
</feature>
<evidence type="ECO:0000313" key="4">
    <source>
        <dbReference type="Proteomes" id="UP000235836"/>
    </source>
</evidence>
<feature type="compositionally biased region" description="Low complexity" evidence="1">
    <location>
        <begin position="759"/>
        <end position="771"/>
    </location>
</feature>
<keyword evidence="2" id="KW-0732">Signal</keyword>
<reference evidence="3 4" key="1">
    <citation type="submission" date="2017-09" db="EMBL/GenBank/DDBJ databases">
        <title>Bacterial strain isolated from the female urinary microbiota.</title>
        <authorList>
            <person name="Thomas-White K."/>
            <person name="Kumar N."/>
            <person name="Forster S."/>
            <person name="Putonti C."/>
            <person name="Lawley T."/>
            <person name="Wolfe A.J."/>
        </authorList>
    </citation>
    <scope>NUCLEOTIDE SEQUENCE [LARGE SCALE GENOMIC DNA]</scope>
    <source>
        <strain evidence="3 4">UMB0792</strain>
    </source>
</reference>
<gene>
    <name evidence="3" type="ORF">CJ203_02680</name>
</gene>
<comment type="caution">
    <text evidence="3">The sequence shown here is derived from an EMBL/GenBank/DDBJ whole genome shotgun (WGS) entry which is preliminary data.</text>
</comment>
<accession>A0A2N6T6I9</accession>
<dbReference type="EMBL" id="PNHG01000003">
    <property type="protein sequence ID" value="PMC64938.1"/>
    <property type="molecule type" value="Genomic_DNA"/>
</dbReference>